<protein>
    <submittedName>
        <fullName evidence="6">Periplasmic serine protease ClpP class</fullName>
    </submittedName>
</protein>
<dbReference type="InterPro" id="IPR047272">
    <property type="entry name" value="S49_SppA_C"/>
</dbReference>
<dbReference type="InterPro" id="IPR029045">
    <property type="entry name" value="ClpP/crotonase-like_dom_sf"/>
</dbReference>
<accession>A0A1Y3GDU8</accession>
<comment type="similarity">
    <text evidence="1">Belongs to the peptidase S49 family.</text>
</comment>
<keyword evidence="4" id="KW-0720">Serine protease</keyword>
<dbReference type="PANTHER" id="PTHR42987:SF4">
    <property type="entry name" value="PROTEASE SOHB-RELATED"/>
    <property type="match status" value="1"/>
</dbReference>
<evidence type="ECO:0000313" key="7">
    <source>
        <dbReference type="Proteomes" id="UP000195137"/>
    </source>
</evidence>
<evidence type="ECO:0000256" key="2">
    <source>
        <dbReference type="ARBA" id="ARBA00022670"/>
    </source>
</evidence>
<dbReference type="GO" id="GO:0004252">
    <property type="term" value="F:serine-type endopeptidase activity"/>
    <property type="evidence" value="ECO:0007669"/>
    <property type="project" value="InterPro"/>
</dbReference>
<evidence type="ECO:0000256" key="4">
    <source>
        <dbReference type="ARBA" id="ARBA00022825"/>
    </source>
</evidence>
<keyword evidence="7" id="KW-1185">Reference proteome</keyword>
<dbReference type="GO" id="GO:0004176">
    <property type="term" value="F:ATP-dependent peptidase activity"/>
    <property type="evidence" value="ECO:0007669"/>
    <property type="project" value="InterPro"/>
</dbReference>
<organism evidence="6 7">
    <name type="scientific">Methanonatronarchaeum thermophilum</name>
    <dbReference type="NCBI Taxonomy" id="1927129"/>
    <lineage>
        <taxon>Archaea</taxon>
        <taxon>Methanobacteriati</taxon>
        <taxon>Methanobacteriota</taxon>
        <taxon>Methanonatronarchaeia</taxon>
        <taxon>Methanonatronarchaeales</taxon>
        <taxon>Methanonatronarchaeaceae</taxon>
        <taxon>Methanonatronarchaeum</taxon>
    </lineage>
</organism>
<dbReference type="EMBL" id="MRZU01000002">
    <property type="protein sequence ID" value="OUJ19397.1"/>
    <property type="molecule type" value="Genomic_DNA"/>
</dbReference>
<dbReference type="Proteomes" id="UP000195137">
    <property type="component" value="Unassembled WGS sequence"/>
</dbReference>
<dbReference type="RefSeq" id="WP_086636497.1">
    <property type="nucleotide sequence ID" value="NZ_MRZU01000002.1"/>
</dbReference>
<dbReference type="SUPFAM" id="SSF52096">
    <property type="entry name" value="ClpP/crotonase"/>
    <property type="match status" value="1"/>
</dbReference>
<dbReference type="OrthoDB" id="31107at2157"/>
<keyword evidence="3" id="KW-0378">Hydrolase</keyword>
<reference evidence="6 7" key="1">
    <citation type="submission" date="2016-12" db="EMBL/GenBank/DDBJ databases">
        <title>Discovery of methanogenic haloarchaea.</title>
        <authorList>
            <person name="Sorokin D.Y."/>
            <person name="Makarova K.S."/>
            <person name="Abbas B."/>
            <person name="Ferrer M."/>
            <person name="Golyshin P.N."/>
        </authorList>
    </citation>
    <scope>NUCLEOTIDE SEQUENCE [LARGE SCALE GENOMIC DNA]</scope>
    <source>
        <strain evidence="6">AMET1</strain>
    </source>
</reference>
<name>A0A1Y3GDU8_9EURY</name>
<dbReference type="InterPro" id="IPR002142">
    <property type="entry name" value="Peptidase_S49"/>
</dbReference>
<dbReference type="GO" id="GO:0006508">
    <property type="term" value="P:proteolysis"/>
    <property type="evidence" value="ECO:0007669"/>
    <property type="project" value="UniProtKB-KW"/>
</dbReference>
<dbReference type="Gene3D" id="6.20.330.10">
    <property type="match status" value="1"/>
</dbReference>
<evidence type="ECO:0000259" key="5">
    <source>
        <dbReference type="Pfam" id="PF01343"/>
    </source>
</evidence>
<comment type="caution">
    <text evidence="6">The sequence shown here is derived from an EMBL/GenBank/DDBJ whole genome shotgun (WGS) entry which is preliminary data.</text>
</comment>
<proteinExistence type="inferred from homology"/>
<dbReference type="Gene3D" id="3.90.226.10">
    <property type="entry name" value="2-enoyl-CoA Hydratase, Chain A, domain 1"/>
    <property type="match status" value="1"/>
</dbReference>
<dbReference type="CDD" id="cd07023">
    <property type="entry name" value="S49_Sppa_N_C"/>
    <property type="match status" value="1"/>
</dbReference>
<dbReference type="AlphaFoldDB" id="A0A1Y3GDU8"/>
<dbReference type="Pfam" id="PF01343">
    <property type="entry name" value="Peptidase_S49"/>
    <property type="match status" value="1"/>
</dbReference>
<evidence type="ECO:0000313" key="6">
    <source>
        <dbReference type="EMBL" id="OUJ19397.1"/>
    </source>
</evidence>
<evidence type="ECO:0000256" key="3">
    <source>
        <dbReference type="ARBA" id="ARBA00022801"/>
    </source>
</evidence>
<keyword evidence="2 6" id="KW-0645">Protease</keyword>
<gene>
    <name evidence="6" type="ORF">AMET1_0066</name>
</gene>
<feature type="domain" description="Peptidase S49" evidence="5">
    <location>
        <begin position="84"/>
        <end position="230"/>
    </location>
</feature>
<dbReference type="PANTHER" id="PTHR42987">
    <property type="entry name" value="PEPTIDASE S49"/>
    <property type="match status" value="1"/>
</dbReference>
<sequence>MSTIFKGIKNKLSRNRLAIIPIEGPIVGDSSSGGFSSLFKSPIAEAEEYIDKVMENDRYKAVIFQINSPGGSPYKSKEISDKIQKMDKPTIACIGELGASGAYWIASACDRVYADKLSTVGGIGTLSIRPDFSELLKKIGIEIDVESKGKYKQFGMPFAEPTEEEKEVREKVLNNINNMFTEHVKQNRKINDDGDVFEGKVYLGEEALEVGLIDQIAGIEKAIETTKKETNKDLTIIDYNKKIGKGPSIKNLFK</sequence>
<evidence type="ECO:0000256" key="1">
    <source>
        <dbReference type="ARBA" id="ARBA00008683"/>
    </source>
</evidence>
<dbReference type="InterPro" id="IPR001907">
    <property type="entry name" value="ClpP"/>
</dbReference>
<dbReference type="PRINTS" id="PR00127">
    <property type="entry name" value="CLPPROTEASEP"/>
</dbReference>